<gene>
    <name evidence="1" type="ORF">I8752_35060</name>
</gene>
<keyword evidence="2" id="KW-1185">Reference proteome</keyword>
<dbReference type="RefSeq" id="WP_214436749.1">
    <property type="nucleotide sequence ID" value="NZ_JAECZA010000313.1"/>
</dbReference>
<evidence type="ECO:0000313" key="1">
    <source>
        <dbReference type="EMBL" id="MBH8578076.1"/>
    </source>
</evidence>
<name>A0A8J7ILV1_9NOST</name>
<dbReference type="AlphaFoldDB" id="A0A8J7ILV1"/>
<sequence length="57" mass="6482">MQRKLRIWFDFNPLTGAYSTGDRIETFNYQSPCGVIGFGNQEREMSASSNGITRTEC</sequence>
<reference evidence="1 2" key="1">
    <citation type="journal article" date="2021" name="Int. J. Syst. Evol. Microbiol.">
        <title>Amazonocrinis nigriterrae gen. nov., sp. nov., Atlanticothrix silvestris gen. nov., sp. nov. and Dendronalium phyllosphericum gen. nov., sp. nov., nostocacean cyanobacteria from Brazilian environments.</title>
        <authorList>
            <person name="Alvarenga D.O."/>
            <person name="Andreote A.P.D."/>
            <person name="Branco L.H.Z."/>
            <person name="Delbaje E."/>
            <person name="Cruz R.B."/>
            <person name="Varani A.M."/>
            <person name="Fiore M.F."/>
        </authorList>
    </citation>
    <scope>NUCLEOTIDE SEQUENCE [LARGE SCALE GENOMIC DNA]</scope>
    <source>
        <strain evidence="1 2">CENA369</strain>
    </source>
</reference>
<organism evidence="1 2">
    <name type="scientific">Dendronalium phyllosphericum CENA369</name>
    <dbReference type="NCBI Taxonomy" id="1725256"/>
    <lineage>
        <taxon>Bacteria</taxon>
        <taxon>Bacillati</taxon>
        <taxon>Cyanobacteriota</taxon>
        <taxon>Cyanophyceae</taxon>
        <taxon>Nostocales</taxon>
        <taxon>Nostocaceae</taxon>
        <taxon>Dendronalium</taxon>
        <taxon>Dendronalium phyllosphericum</taxon>
    </lineage>
</organism>
<proteinExistence type="predicted"/>
<dbReference type="EMBL" id="JAECZA010000313">
    <property type="protein sequence ID" value="MBH8578076.1"/>
    <property type="molecule type" value="Genomic_DNA"/>
</dbReference>
<comment type="caution">
    <text evidence="1">The sequence shown here is derived from an EMBL/GenBank/DDBJ whole genome shotgun (WGS) entry which is preliminary data.</text>
</comment>
<accession>A0A8J7ILV1</accession>
<protein>
    <submittedName>
        <fullName evidence="1">Uncharacterized protein</fullName>
    </submittedName>
</protein>
<evidence type="ECO:0000313" key="2">
    <source>
        <dbReference type="Proteomes" id="UP000662314"/>
    </source>
</evidence>
<dbReference type="Proteomes" id="UP000662314">
    <property type="component" value="Unassembled WGS sequence"/>
</dbReference>